<proteinExistence type="predicted"/>
<evidence type="ECO:0000313" key="5">
    <source>
        <dbReference type="Proteomes" id="UP000887569"/>
    </source>
</evidence>
<dbReference type="Proteomes" id="UP000887569">
    <property type="component" value="Unplaced"/>
</dbReference>
<keyword evidence="5" id="KW-1185">Reference proteome</keyword>
<reference evidence="6 7" key="1">
    <citation type="submission" date="2022-11" db="UniProtKB">
        <authorList>
            <consortium name="WormBaseParasite"/>
        </authorList>
    </citation>
    <scope>IDENTIFICATION</scope>
</reference>
<dbReference type="InterPro" id="IPR052499">
    <property type="entry name" value="C.elegans_NHRs"/>
</dbReference>
<dbReference type="InterPro" id="IPR035500">
    <property type="entry name" value="NHR-like_dom_sf"/>
</dbReference>
<organism evidence="5 6">
    <name type="scientific">Parascaris univalens</name>
    <name type="common">Nematode worm</name>
    <dbReference type="NCBI Taxonomy" id="6257"/>
    <lineage>
        <taxon>Eukaryota</taxon>
        <taxon>Metazoa</taxon>
        <taxon>Ecdysozoa</taxon>
        <taxon>Nematoda</taxon>
        <taxon>Chromadorea</taxon>
        <taxon>Rhabditida</taxon>
        <taxon>Spirurina</taxon>
        <taxon>Ascaridomorpha</taxon>
        <taxon>Ascaridoidea</taxon>
        <taxon>Ascarididae</taxon>
        <taxon>Parascaris</taxon>
    </lineage>
</organism>
<accession>A0A915ATH6</accession>
<protein>
    <submittedName>
        <fullName evidence="6 7">NR LBD domain-containing protein</fullName>
    </submittedName>
</protein>
<dbReference type="InterPro" id="IPR000536">
    <property type="entry name" value="Nucl_hrmn_rcpt_lig-bd"/>
</dbReference>
<dbReference type="Pfam" id="PF00104">
    <property type="entry name" value="Hormone_recep"/>
    <property type="match status" value="1"/>
</dbReference>
<dbReference type="PANTHER" id="PTHR47630:SF8">
    <property type="entry name" value="NUCLEAR HORMONE RECEPTOR FAMILY MEMBER NHR-34"/>
    <property type="match status" value="1"/>
</dbReference>
<dbReference type="PANTHER" id="PTHR47630">
    <property type="entry name" value="NUCLEAR HORMONE RECEPTOR FAMILY-RELATED-RELATED"/>
    <property type="match status" value="1"/>
</dbReference>
<evidence type="ECO:0000259" key="4">
    <source>
        <dbReference type="PROSITE" id="PS51843"/>
    </source>
</evidence>
<dbReference type="Gene3D" id="1.10.565.10">
    <property type="entry name" value="Retinoid X Receptor"/>
    <property type="match status" value="1"/>
</dbReference>
<keyword evidence="3" id="KW-0675">Receptor</keyword>
<keyword evidence="1" id="KW-0805">Transcription regulation</keyword>
<dbReference type="WBParaSite" id="PgR016_g019_t12">
    <property type="protein sequence ID" value="PgR016_g019_t12"/>
    <property type="gene ID" value="PgR016_g019"/>
</dbReference>
<dbReference type="AlphaFoldDB" id="A0A915ATH6"/>
<name>A0A915ATH6_PARUN</name>
<sequence length="123" mass="14038">MSPGCIHYFGVLSEHLMQDLVFPMREMNMDEGEFCLLKALLLFTVDRRLSDEGKQHVKTVREKYIDAIYEHIQIQHPQFSSTQIANRIAKLLLLLPSITVRYNCISVFLSGGCDYSNGASLID</sequence>
<dbReference type="WBParaSite" id="PgR016_g019_t10">
    <property type="protein sequence ID" value="PgR016_g019_t10"/>
    <property type="gene ID" value="PgR016_g019"/>
</dbReference>
<evidence type="ECO:0000256" key="2">
    <source>
        <dbReference type="ARBA" id="ARBA00023163"/>
    </source>
</evidence>
<keyword evidence="2" id="KW-0804">Transcription</keyword>
<feature type="domain" description="NR LBD" evidence="4">
    <location>
        <begin position="1"/>
        <end position="123"/>
    </location>
</feature>
<dbReference type="SUPFAM" id="SSF48508">
    <property type="entry name" value="Nuclear receptor ligand-binding domain"/>
    <property type="match status" value="1"/>
</dbReference>
<evidence type="ECO:0000313" key="7">
    <source>
        <dbReference type="WBParaSite" id="PgR016_g019_t12"/>
    </source>
</evidence>
<evidence type="ECO:0000256" key="3">
    <source>
        <dbReference type="ARBA" id="ARBA00023170"/>
    </source>
</evidence>
<dbReference type="PROSITE" id="PS51843">
    <property type="entry name" value="NR_LBD"/>
    <property type="match status" value="1"/>
</dbReference>
<evidence type="ECO:0000256" key="1">
    <source>
        <dbReference type="ARBA" id="ARBA00023015"/>
    </source>
</evidence>
<evidence type="ECO:0000313" key="6">
    <source>
        <dbReference type="WBParaSite" id="PgR016_g019_t10"/>
    </source>
</evidence>